<feature type="transmembrane region" description="Helical" evidence="2">
    <location>
        <begin position="471"/>
        <end position="493"/>
    </location>
</feature>
<protein>
    <recommendedName>
        <fullName evidence="5">WW domain-containing protein</fullName>
    </recommendedName>
</protein>
<feature type="region of interest" description="Disordered" evidence="1">
    <location>
        <begin position="32"/>
        <end position="56"/>
    </location>
</feature>
<reference evidence="3" key="1">
    <citation type="submission" date="2020-11" db="EMBL/GenBank/DDBJ databases">
        <authorList>
            <consortium name="DOE Joint Genome Institute"/>
            <person name="Ahrendt S."/>
            <person name="Riley R."/>
            <person name="Andreopoulos W."/>
            <person name="Labutti K."/>
            <person name="Pangilinan J."/>
            <person name="Ruiz-Duenas F.J."/>
            <person name="Barrasa J.M."/>
            <person name="Sanchez-Garcia M."/>
            <person name="Camarero S."/>
            <person name="Miyauchi S."/>
            <person name="Serrano A."/>
            <person name="Linde D."/>
            <person name="Babiker R."/>
            <person name="Drula E."/>
            <person name="Ayuso-Fernandez I."/>
            <person name="Pacheco R."/>
            <person name="Padilla G."/>
            <person name="Ferreira P."/>
            <person name="Barriuso J."/>
            <person name="Kellner H."/>
            <person name="Castanera R."/>
            <person name="Alfaro M."/>
            <person name="Ramirez L."/>
            <person name="Pisabarro A.G."/>
            <person name="Kuo A."/>
            <person name="Tritt A."/>
            <person name="Lipzen A."/>
            <person name="He G."/>
            <person name="Yan M."/>
            <person name="Ng V."/>
            <person name="Cullen D."/>
            <person name="Martin F."/>
            <person name="Rosso M.-N."/>
            <person name="Henrissat B."/>
            <person name="Hibbett D."/>
            <person name="Martinez A.T."/>
            <person name="Grigoriev I.V."/>
        </authorList>
    </citation>
    <scope>NUCLEOTIDE SEQUENCE</scope>
    <source>
        <strain evidence="3">CBS 506.95</strain>
    </source>
</reference>
<organism evidence="3 4">
    <name type="scientific">Crepidotus variabilis</name>
    <dbReference type="NCBI Taxonomy" id="179855"/>
    <lineage>
        <taxon>Eukaryota</taxon>
        <taxon>Fungi</taxon>
        <taxon>Dikarya</taxon>
        <taxon>Basidiomycota</taxon>
        <taxon>Agaricomycotina</taxon>
        <taxon>Agaricomycetes</taxon>
        <taxon>Agaricomycetidae</taxon>
        <taxon>Agaricales</taxon>
        <taxon>Agaricineae</taxon>
        <taxon>Crepidotaceae</taxon>
        <taxon>Crepidotus</taxon>
    </lineage>
</organism>
<name>A0A9P6JUD8_9AGAR</name>
<sequence>MNASATAAQVPFLLLPTTPWKTSRYEAARGTPWPKRTTLFPRGPHKTSPSNPISTGVLDPINETIYDRLPLPSGWERHVHLDGKPYYRDRDRLIVTELDVSNRDLEEMLGLIYQSLVKDLEKIKEGPAAVQTKKTRKLTETEEIYVMQCKDKSMWEYYFVDHGREDIFWVKDIDFVDLGGYPEDTSYDTLITQHYYCHLENFPCHNKLPPGATKMLRCHLIFSATDRITFGKRTPICSQEEAKLLVEFLEHFEDNPDDFTSTFKTWYVARLLTYVYQLRNIYCYGTPNALVDRSLRLLPANGPSMHTDVPAITLLDAILGLLSLSAYWNYLHRIQEVWAEGIVSIFGWQDLVKGLLSEWSDSNLLATVTLSANMAFLALNPIAVARVFSIISTFLSLGSIITGLHHLWKHRYKTQSNAISAATYFREQMRFTGNLRPLAWFLALPLVLLSWSLAWFAAAVGVYAFNGLDGNSAGGVAVAILVLALMLMAYVFFAKVIRVTMR</sequence>
<feature type="transmembrane region" description="Helical" evidence="2">
    <location>
        <begin position="438"/>
        <end position="465"/>
    </location>
</feature>
<dbReference type="OrthoDB" id="3166422at2759"/>
<dbReference type="EMBL" id="MU157826">
    <property type="protein sequence ID" value="KAF9534137.1"/>
    <property type="molecule type" value="Genomic_DNA"/>
</dbReference>
<evidence type="ECO:0000256" key="2">
    <source>
        <dbReference type="SAM" id="Phobius"/>
    </source>
</evidence>
<evidence type="ECO:0000313" key="3">
    <source>
        <dbReference type="EMBL" id="KAF9534137.1"/>
    </source>
</evidence>
<keyword evidence="4" id="KW-1185">Reference proteome</keyword>
<comment type="caution">
    <text evidence="3">The sequence shown here is derived from an EMBL/GenBank/DDBJ whole genome shotgun (WGS) entry which is preliminary data.</text>
</comment>
<dbReference type="AlphaFoldDB" id="A0A9P6JUD8"/>
<proteinExistence type="predicted"/>
<keyword evidence="2" id="KW-0472">Membrane</keyword>
<feature type="transmembrane region" description="Helical" evidence="2">
    <location>
        <begin position="388"/>
        <end position="408"/>
    </location>
</feature>
<accession>A0A9P6JUD8</accession>
<evidence type="ECO:0000256" key="1">
    <source>
        <dbReference type="SAM" id="MobiDB-lite"/>
    </source>
</evidence>
<evidence type="ECO:0000313" key="4">
    <source>
        <dbReference type="Proteomes" id="UP000807306"/>
    </source>
</evidence>
<keyword evidence="2" id="KW-1133">Transmembrane helix</keyword>
<dbReference type="Gene3D" id="2.20.70.10">
    <property type="match status" value="1"/>
</dbReference>
<gene>
    <name evidence="3" type="ORF">CPB83DRAFT_889149</name>
</gene>
<dbReference type="Proteomes" id="UP000807306">
    <property type="component" value="Unassembled WGS sequence"/>
</dbReference>
<evidence type="ECO:0008006" key="5">
    <source>
        <dbReference type="Google" id="ProtNLM"/>
    </source>
</evidence>
<keyword evidence="2" id="KW-0812">Transmembrane</keyword>